<reference evidence="7" key="1">
    <citation type="submission" date="2016-10" db="EMBL/GenBank/DDBJ databases">
        <authorList>
            <person name="Varghese N."/>
            <person name="Submissions S."/>
        </authorList>
    </citation>
    <scope>NUCLEOTIDE SEQUENCE [LARGE SCALE GENOMIC DNA]</scope>
    <source>
        <strain evidence="7">DSM 44718</strain>
    </source>
</reference>
<dbReference type="PANTHER" id="PTHR30204">
    <property type="entry name" value="REDOX-CYCLING DRUG-SENSING TRANSCRIPTIONAL ACTIVATOR SOXR"/>
    <property type="match status" value="1"/>
</dbReference>
<evidence type="ECO:0000256" key="3">
    <source>
        <dbReference type="ARBA" id="ARBA00023159"/>
    </source>
</evidence>
<dbReference type="PRINTS" id="PR00040">
    <property type="entry name" value="HTHMERR"/>
</dbReference>
<dbReference type="OrthoDB" id="9809391at2"/>
<dbReference type="SUPFAM" id="SSF46955">
    <property type="entry name" value="Putative DNA-binding domain"/>
    <property type="match status" value="1"/>
</dbReference>
<dbReference type="InterPro" id="IPR012925">
    <property type="entry name" value="TipAS_dom"/>
</dbReference>
<dbReference type="CDD" id="cd01106">
    <property type="entry name" value="HTH_TipAL-Mta"/>
    <property type="match status" value="1"/>
</dbReference>
<keyword evidence="4" id="KW-0804">Transcription</keyword>
<dbReference type="RefSeq" id="WP_090790132.1">
    <property type="nucleotide sequence ID" value="NZ_BOND01000026.1"/>
</dbReference>
<dbReference type="SMART" id="SM00422">
    <property type="entry name" value="HTH_MERR"/>
    <property type="match status" value="1"/>
</dbReference>
<feature type="domain" description="HTH merR-type" evidence="5">
    <location>
        <begin position="1"/>
        <end position="71"/>
    </location>
</feature>
<proteinExistence type="predicted"/>
<keyword evidence="7" id="KW-1185">Reference proteome</keyword>
<evidence type="ECO:0000256" key="4">
    <source>
        <dbReference type="ARBA" id="ARBA00023163"/>
    </source>
</evidence>
<keyword evidence="3" id="KW-0010">Activator</keyword>
<organism evidence="6 7">
    <name type="scientific">Asanoa ishikariensis</name>
    <dbReference type="NCBI Taxonomy" id="137265"/>
    <lineage>
        <taxon>Bacteria</taxon>
        <taxon>Bacillati</taxon>
        <taxon>Actinomycetota</taxon>
        <taxon>Actinomycetes</taxon>
        <taxon>Micromonosporales</taxon>
        <taxon>Micromonosporaceae</taxon>
        <taxon>Asanoa</taxon>
    </lineage>
</organism>
<dbReference type="Pfam" id="PF13411">
    <property type="entry name" value="MerR_1"/>
    <property type="match status" value="1"/>
</dbReference>
<dbReference type="InterPro" id="IPR000551">
    <property type="entry name" value="MerR-type_HTH_dom"/>
</dbReference>
<dbReference type="STRING" id="137265.SAMN05421684_2396"/>
<evidence type="ECO:0000313" key="7">
    <source>
        <dbReference type="Proteomes" id="UP000199632"/>
    </source>
</evidence>
<keyword evidence="1" id="KW-0805">Transcription regulation</keyword>
<protein>
    <submittedName>
        <fullName evidence="6">DNA-binding transcriptional regulator, MerR family</fullName>
    </submittedName>
</protein>
<dbReference type="Pfam" id="PF07739">
    <property type="entry name" value="TipAS"/>
    <property type="match status" value="1"/>
</dbReference>
<evidence type="ECO:0000256" key="1">
    <source>
        <dbReference type="ARBA" id="ARBA00023015"/>
    </source>
</evidence>
<dbReference type="Gene3D" id="1.10.490.50">
    <property type="entry name" value="Antibiotic binding domain of TipA-like multidrug resistance regulators"/>
    <property type="match status" value="1"/>
</dbReference>
<dbReference type="Gene3D" id="1.10.1660.10">
    <property type="match status" value="1"/>
</dbReference>
<dbReference type="SUPFAM" id="SSF89082">
    <property type="entry name" value="Antibiotic binding domain of TipA-like multidrug resistance regulators"/>
    <property type="match status" value="1"/>
</dbReference>
<dbReference type="InterPro" id="IPR036244">
    <property type="entry name" value="TipA-like_antibiotic-bd"/>
</dbReference>
<gene>
    <name evidence="6" type="ORF">SAMN05421684_2396</name>
</gene>
<evidence type="ECO:0000313" key="6">
    <source>
        <dbReference type="EMBL" id="SDY93308.1"/>
    </source>
</evidence>
<dbReference type="EMBL" id="FNQB01000001">
    <property type="protein sequence ID" value="SDY93308.1"/>
    <property type="molecule type" value="Genomic_DNA"/>
</dbReference>
<accession>A0A1H3NWV2</accession>
<dbReference type="PROSITE" id="PS00552">
    <property type="entry name" value="HTH_MERR_1"/>
    <property type="match status" value="1"/>
</dbReference>
<sequence length="250" mass="28801">MGYPVSRVAALAGVTVRTLHHYDDIGLLVPGERTSAGYRVYTDADLERLQQIRFYRELGFGLDEIAVLLDTADPREHFRRQHRLLLERIKKLTEMATAIEFAMEAQKVGVNLTPEERFEVFGDVDPERHADEAEERWGGTDAYAESQRRTGRYSKDDWLRFRSESEDWGRRFAAVMDSGQPAEGRAAMDLAEEHRQQISQWFYECTYEIHTGLADMYVADPRFTAFYENLKPGMARFLNEAIHANAVARS</sequence>
<dbReference type="InterPro" id="IPR009061">
    <property type="entry name" value="DNA-bd_dom_put_sf"/>
</dbReference>
<dbReference type="AlphaFoldDB" id="A0A1H3NWV2"/>
<evidence type="ECO:0000259" key="5">
    <source>
        <dbReference type="PROSITE" id="PS50937"/>
    </source>
</evidence>
<dbReference type="InterPro" id="IPR047057">
    <property type="entry name" value="MerR_fam"/>
</dbReference>
<dbReference type="PROSITE" id="PS50937">
    <property type="entry name" value="HTH_MERR_2"/>
    <property type="match status" value="1"/>
</dbReference>
<keyword evidence="2 6" id="KW-0238">DNA-binding</keyword>
<dbReference type="GO" id="GO:0003700">
    <property type="term" value="F:DNA-binding transcription factor activity"/>
    <property type="evidence" value="ECO:0007669"/>
    <property type="project" value="InterPro"/>
</dbReference>
<name>A0A1H3NWV2_9ACTN</name>
<dbReference type="PANTHER" id="PTHR30204:SF90">
    <property type="entry name" value="HTH-TYPE TRANSCRIPTIONAL ACTIVATOR MTA"/>
    <property type="match status" value="1"/>
</dbReference>
<dbReference type="Proteomes" id="UP000199632">
    <property type="component" value="Unassembled WGS sequence"/>
</dbReference>
<dbReference type="GO" id="GO:0003677">
    <property type="term" value="F:DNA binding"/>
    <property type="evidence" value="ECO:0007669"/>
    <property type="project" value="UniProtKB-KW"/>
</dbReference>
<evidence type="ECO:0000256" key="2">
    <source>
        <dbReference type="ARBA" id="ARBA00023125"/>
    </source>
</evidence>